<feature type="domain" description="CHASE2" evidence="2">
    <location>
        <begin position="20"/>
        <end position="309"/>
    </location>
</feature>
<dbReference type="EMBL" id="QNRR01000013">
    <property type="protein sequence ID" value="RBP37771.1"/>
    <property type="molecule type" value="Genomic_DNA"/>
</dbReference>
<gene>
    <name evidence="3" type="ORF">DES53_113154</name>
</gene>
<organism evidence="3 4">
    <name type="scientific">Roseimicrobium gellanilyticum</name>
    <dbReference type="NCBI Taxonomy" id="748857"/>
    <lineage>
        <taxon>Bacteria</taxon>
        <taxon>Pseudomonadati</taxon>
        <taxon>Verrucomicrobiota</taxon>
        <taxon>Verrucomicrobiia</taxon>
        <taxon>Verrucomicrobiales</taxon>
        <taxon>Verrucomicrobiaceae</taxon>
        <taxon>Roseimicrobium</taxon>
    </lineage>
</organism>
<keyword evidence="4" id="KW-1185">Reference proteome</keyword>
<reference evidence="3 4" key="1">
    <citation type="submission" date="2018-06" db="EMBL/GenBank/DDBJ databases">
        <title>Genomic Encyclopedia of Type Strains, Phase IV (KMG-IV): sequencing the most valuable type-strain genomes for metagenomic binning, comparative biology and taxonomic classification.</title>
        <authorList>
            <person name="Goeker M."/>
        </authorList>
    </citation>
    <scope>NUCLEOTIDE SEQUENCE [LARGE SCALE GENOMIC DNA]</scope>
    <source>
        <strain evidence="3 4">DSM 25532</strain>
    </source>
</reference>
<sequence>MKARVTTFAVLLTAALVGHVIALRMSPEYQGRVREFEQGFLDFLMANSQESFQKAVPDSSADVVLVEFREEDKAEFSAWPPAPLDYIMLMKKLAPANPEVIAFVEPLRWEASDAQFIGKLRELLLPVPSVVLGFDVSTEKAESSPEQQEFVSSGLPFFRAQAGDFSQAGTTFQSVSHLPDKALRIGTEVGIARVLPGTAVKESYEALPFVVSDGSHLVPTLPAQTVSRFLRMASFNLHLRFGPGARLSLSDTHVVPLDKGGSMVLDDKPTVPKLDALMLLTPRIDDSVPDTSTDVLGKGKVVVIGIGAFAQAQARAIAQALAVPHLHRAPQWGEWAFAGAMALFSLWQFRRGRIKALLAGILLAALAAIVCMLTFQSSLWWWSPAPATVVLATTTLFCFLWPHRKRAAPEPKAQDLSDVVGDAAA</sequence>
<keyword evidence="1" id="KW-0812">Transmembrane</keyword>
<evidence type="ECO:0000259" key="2">
    <source>
        <dbReference type="Pfam" id="PF05226"/>
    </source>
</evidence>
<dbReference type="RefSeq" id="WP_113961464.1">
    <property type="nucleotide sequence ID" value="NZ_QNRR01000013.1"/>
</dbReference>
<dbReference type="InterPro" id="IPR007890">
    <property type="entry name" value="CHASE2"/>
</dbReference>
<evidence type="ECO:0000313" key="4">
    <source>
        <dbReference type="Proteomes" id="UP000253426"/>
    </source>
</evidence>
<protein>
    <submittedName>
        <fullName evidence="3">CHASE2 domain-containing sensor protein</fullName>
    </submittedName>
</protein>
<keyword evidence="1" id="KW-0472">Membrane</keyword>
<comment type="caution">
    <text evidence="3">The sequence shown here is derived from an EMBL/GenBank/DDBJ whole genome shotgun (WGS) entry which is preliminary data.</text>
</comment>
<evidence type="ECO:0000256" key="1">
    <source>
        <dbReference type="SAM" id="Phobius"/>
    </source>
</evidence>
<feature type="transmembrane region" description="Helical" evidence="1">
    <location>
        <begin position="356"/>
        <end position="375"/>
    </location>
</feature>
<accession>A0A366H8S6</accession>
<dbReference type="Pfam" id="PF05226">
    <property type="entry name" value="CHASE2"/>
    <property type="match status" value="1"/>
</dbReference>
<proteinExistence type="predicted"/>
<feature type="transmembrane region" description="Helical" evidence="1">
    <location>
        <begin position="381"/>
        <end position="402"/>
    </location>
</feature>
<dbReference type="AlphaFoldDB" id="A0A366H8S6"/>
<dbReference type="Proteomes" id="UP000253426">
    <property type="component" value="Unassembled WGS sequence"/>
</dbReference>
<dbReference type="OrthoDB" id="188630at2"/>
<evidence type="ECO:0000313" key="3">
    <source>
        <dbReference type="EMBL" id="RBP37771.1"/>
    </source>
</evidence>
<name>A0A366H8S6_9BACT</name>
<keyword evidence="1" id="KW-1133">Transmembrane helix</keyword>